<gene>
    <name evidence="3" type="ORF">ADUPG1_014216</name>
</gene>
<feature type="compositionally biased region" description="Basic and acidic residues" evidence="1">
    <location>
        <begin position="79"/>
        <end position="92"/>
    </location>
</feature>
<feature type="compositionally biased region" description="Acidic residues" evidence="1">
    <location>
        <begin position="98"/>
        <end position="116"/>
    </location>
</feature>
<feature type="compositionally biased region" description="Low complexity" evidence="1">
    <location>
        <begin position="1233"/>
        <end position="1242"/>
    </location>
</feature>
<feature type="transmembrane region" description="Helical" evidence="2">
    <location>
        <begin position="1514"/>
        <end position="1536"/>
    </location>
</feature>
<organism evidence="3 4">
    <name type="scientific">Aduncisulcus paluster</name>
    <dbReference type="NCBI Taxonomy" id="2918883"/>
    <lineage>
        <taxon>Eukaryota</taxon>
        <taxon>Metamonada</taxon>
        <taxon>Carpediemonas-like organisms</taxon>
        <taxon>Aduncisulcus</taxon>
    </lineage>
</organism>
<feature type="transmembrane region" description="Helical" evidence="2">
    <location>
        <begin position="969"/>
        <end position="992"/>
    </location>
</feature>
<feature type="region of interest" description="Disordered" evidence="1">
    <location>
        <begin position="1271"/>
        <end position="1335"/>
    </location>
</feature>
<dbReference type="Proteomes" id="UP001057375">
    <property type="component" value="Unassembled WGS sequence"/>
</dbReference>
<evidence type="ECO:0000256" key="1">
    <source>
        <dbReference type="SAM" id="MobiDB-lite"/>
    </source>
</evidence>
<name>A0ABQ5KB70_9EUKA</name>
<reference evidence="3" key="1">
    <citation type="submission" date="2022-03" db="EMBL/GenBank/DDBJ databases">
        <title>Draft genome sequence of Aduncisulcus paluster, a free-living microaerophilic Fornicata.</title>
        <authorList>
            <person name="Yuyama I."/>
            <person name="Kume K."/>
            <person name="Tamura T."/>
            <person name="Inagaki Y."/>
            <person name="Hashimoto T."/>
        </authorList>
    </citation>
    <scope>NUCLEOTIDE SEQUENCE</scope>
    <source>
        <strain evidence="3">NY0171</strain>
    </source>
</reference>
<keyword evidence="4" id="KW-1185">Reference proteome</keyword>
<evidence type="ECO:0000256" key="2">
    <source>
        <dbReference type="SAM" id="Phobius"/>
    </source>
</evidence>
<keyword evidence="2" id="KW-0812">Transmembrane</keyword>
<feature type="transmembrane region" description="Helical" evidence="2">
    <location>
        <begin position="1704"/>
        <end position="1726"/>
    </location>
</feature>
<feature type="compositionally biased region" description="Basic residues" evidence="1">
    <location>
        <begin position="121"/>
        <end position="135"/>
    </location>
</feature>
<comment type="caution">
    <text evidence="3">The sequence shown here is derived from an EMBL/GenBank/DDBJ whole genome shotgun (WGS) entry which is preliminary data.</text>
</comment>
<feature type="region of interest" description="Disordered" evidence="1">
    <location>
        <begin position="1132"/>
        <end position="1242"/>
    </location>
</feature>
<feature type="compositionally biased region" description="Basic residues" evidence="1">
    <location>
        <begin position="1287"/>
        <end position="1299"/>
    </location>
</feature>
<feature type="compositionally biased region" description="Polar residues" evidence="1">
    <location>
        <begin position="1168"/>
        <end position="1208"/>
    </location>
</feature>
<accession>A0ABQ5KB70</accession>
<feature type="region of interest" description="Disordered" evidence="1">
    <location>
        <begin position="77"/>
        <end position="140"/>
    </location>
</feature>
<feature type="compositionally biased region" description="Polar residues" evidence="1">
    <location>
        <begin position="1309"/>
        <end position="1319"/>
    </location>
</feature>
<feature type="transmembrane region" description="Helical" evidence="2">
    <location>
        <begin position="701"/>
        <end position="722"/>
    </location>
</feature>
<evidence type="ECO:0000313" key="4">
    <source>
        <dbReference type="Proteomes" id="UP001057375"/>
    </source>
</evidence>
<protein>
    <submittedName>
        <fullName evidence="3">Uncharacterized protein</fullName>
    </submittedName>
</protein>
<feature type="compositionally biased region" description="Polar residues" evidence="1">
    <location>
        <begin position="1132"/>
        <end position="1158"/>
    </location>
</feature>
<keyword evidence="2" id="KW-1133">Transmembrane helix</keyword>
<proteinExistence type="predicted"/>
<keyword evidence="2" id="KW-0472">Membrane</keyword>
<evidence type="ECO:0000313" key="3">
    <source>
        <dbReference type="EMBL" id="GKT29816.1"/>
    </source>
</evidence>
<sequence length="1786" mass="200397">MSAKVLLSYLSSFAFFTPRFAFYPLLFVSTRLTVVDAAREISGEPLVFHSSSKKSQQYHAKKHGVVTWGEICSNRSKNRTKEDKSVEHDDGHFSVSSELEETNSTDDTDSSYDEDAESTRKQHTGKGKIMHHSYTHHPSPTLSELQVEVQQLEKTVTMTHGDALIDQEKETIYATERGNASKKNEGSLNLPQNGIISNIQGRSVPPLSDSLPLVFRQILSKCPFRILDTTISVARAKRELLGLRVVDQGKKETKQIKNASKNSILVSRSFLRFDTPNNFIISMLPLLLLIRVLHVLKLRCETKGDGRVNIDTENAELCSYSMLPPISQCGCSSSFSIAFSNACSFACALYEIALGVFPKHSLLISHYCVFLNSFLPERAILYLRKTQEDKLNMPIDIQTIVYSVHELHKLSQIRSKSVGFTKYGKTLRKLRNRVSLGVSQLKNMWEIFLDASIEREQVKLNRKNRAKPAPSKILGDMNPRSADSMNPVPYLPTMMSSLSYSGRKRVKNSLFLDPSGLLLDGESNVNAVKISKFGSNSRSVKDEITEVISSSFKSSTPSKEVSAVILIRRDLRRKVKSLMYDLAQTMEYLDDTFNLLLRKATPGLLRGYGQYIMCICGDIDGAHRYFSRSLTLDQEKDKVANVTPRLSIPAFWKELMGSSGQNVEEYVVRECSSICNGEIDFKHSSLIRRLEHAFGTKRLNYSLWCSAFVFGSISLFVGIFFGTTADVVQTMYDISHQLSMTFMLMEITSVNLHSVLFRRDLIYNSMIAAISLTSTQGVYRDYSIEETATRELMASLGSIYRGIQSFSDTTEYSYQVSLVQLVGVRPARKKFYFSPLGRNVFFSPSLDLYICSYLGEDVIPSIDWTPTDLEQLSGFLDSPCVSTNSSLAVLVNSCLLDVIDYFSSPDNMLLGYFDQFNNDFPDQEFLLNLTQPLSGDIVFQTHLKNLNDSIMPAMKDVLFERSLYVSESISVVIVSFIFFVVLSIVLLILFYVRCVFKPITGYFQRIELYMSLLFNLPSETALQIYRSIGQRARAVDLKGTGSNLFFDPNRRSSLSERSDFEVTGSVMSSIHTVTSMTHSLSISTVDGMDRCAPSDMNESDDLTDIASDKPNHLISIESPISIRQDYAAHSISSNRTNHNSGSIVVDSTRSPSKASEQMGSMRLIGSNHDVSGSSDYAAHSISSNRTNHNSGSIVVDSTRSPSKASEQMGSMRLIGSNHDVSGSSGQLAPDHPSTTSSRSLLYSTSSSTVDVTAISQKEALTTVLSNGAPISSLLVDPFSDDSDDPVKKKKKKKKKKTKPEKHLEDDMSSKSLKNESYNGGSPYMESVLGSSRQKSLPMPHILPSYESQYSVSSHFSSPVTPLTSKASKQVSRSPILDQVLLQPSTSSVSFEFGSPVVENVDVAQMRDESTHESTAFAKPSSVSTIFEPIKDDQMERTVDLSQKDDQNAMGQAIRGIDEPSAPVSIVSNSSRICRVDFSSISSSCESSSFNLLKQEQNLSSFLKVLFKRFNGASLWIFIIYLVALIVIGIIGLFYLLQLKDISYDFHLTDQTKVLVVEIYDYASRLTACEIGQLSRYHSELCRKREVKHLRASIDVFREEYFRFSIGDENVGSVADRFPAINDWLYQPQCLSLLYSNCEESEQLVMNDLVEEYLYYAELVLEKDDVLPDYEGFQYLNGTNRLALTSGFYYLHDIIQEEIESKSSYFYAVKIIFLCIVLIFPISFIIVTKHEKVKECLAQRNLLFTTWSMLPLDSAPILVKEGKDILILLLFMKYLNIRRLQNFESDF</sequence>
<dbReference type="EMBL" id="BQXS01013858">
    <property type="protein sequence ID" value="GKT29816.1"/>
    <property type="molecule type" value="Genomic_DNA"/>
</dbReference>